<keyword evidence="1" id="KW-0378">Hydrolase</keyword>
<dbReference type="Proteomes" id="UP000641932">
    <property type="component" value="Unassembled WGS sequence"/>
</dbReference>
<evidence type="ECO:0000256" key="1">
    <source>
        <dbReference type="ARBA" id="ARBA00022801"/>
    </source>
</evidence>
<dbReference type="GO" id="GO:0016787">
    <property type="term" value="F:hydrolase activity"/>
    <property type="evidence" value="ECO:0007669"/>
    <property type="project" value="UniProtKB-KW"/>
</dbReference>
<evidence type="ECO:0000313" key="4">
    <source>
        <dbReference type="Proteomes" id="UP000641932"/>
    </source>
</evidence>
<dbReference type="PROSITE" id="PS00893">
    <property type="entry name" value="NUDIX_BOX"/>
    <property type="match status" value="1"/>
</dbReference>
<dbReference type="EMBL" id="BMMS01000083">
    <property type="protein sequence ID" value="GGP01052.1"/>
    <property type="molecule type" value="Genomic_DNA"/>
</dbReference>
<dbReference type="Pfam" id="PF00293">
    <property type="entry name" value="NUDIX"/>
    <property type="match status" value="1"/>
</dbReference>
<dbReference type="InterPro" id="IPR000086">
    <property type="entry name" value="NUDIX_hydrolase_dom"/>
</dbReference>
<sequence length="101" mass="10839">MDVTDPQGAPASFSRIKVRVGALVFCGNDIALIRRDRTDPVLYTPPGGNLETGEDLVAGLRRELSEELGLAPPRAPGRNCCGWSTRWSPGPAPPRPRANCT</sequence>
<keyword evidence="4" id="KW-1185">Reference proteome</keyword>
<evidence type="ECO:0000313" key="3">
    <source>
        <dbReference type="EMBL" id="GGP01052.1"/>
    </source>
</evidence>
<name>A0A918E385_9ACTN</name>
<dbReference type="InterPro" id="IPR020084">
    <property type="entry name" value="NUDIX_hydrolase_CS"/>
</dbReference>
<dbReference type="Gene3D" id="3.90.79.10">
    <property type="entry name" value="Nucleoside Triphosphate Pyrophosphohydrolase"/>
    <property type="match status" value="1"/>
</dbReference>
<evidence type="ECO:0000259" key="2">
    <source>
        <dbReference type="Pfam" id="PF00293"/>
    </source>
</evidence>
<reference evidence="3" key="2">
    <citation type="submission" date="2020-09" db="EMBL/GenBank/DDBJ databases">
        <authorList>
            <person name="Sun Q."/>
            <person name="Zhou Y."/>
        </authorList>
    </citation>
    <scope>NUCLEOTIDE SEQUENCE</scope>
    <source>
        <strain evidence="3">CGMCC 4.7201</strain>
    </source>
</reference>
<protein>
    <recommendedName>
        <fullName evidence="2">Nudix hydrolase domain-containing protein</fullName>
    </recommendedName>
</protein>
<accession>A0A918E385</accession>
<dbReference type="SUPFAM" id="SSF55811">
    <property type="entry name" value="Nudix"/>
    <property type="match status" value="1"/>
</dbReference>
<organism evidence="3 4">
    <name type="scientific">Wenjunlia tyrosinilytica</name>
    <dbReference type="NCBI Taxonomy" id="1544741"/>
    <lineage>
        <taxon>Bacteria</taxon>
        <taxon>Bacillati</taxon>
        <taxon>Actinomycetota</taxon>
        <taxon>Actinomycetes</taxon>
        <taxon>Kitasatosporales</taxon>
        <taxon>Streptomycetaceae</taxon>
        <taxon>Wenjunlia</taxon>
    </lineage>
</organism>
<gene>
    <name evidence="3" type="ORF">GCM10012280_71120</name>
</gene>
<reference evidence="3" key="1">
    <citation type="journal article" date="2014" name="Int. J. Syst. Evol. Microbiol.">
        <title>Complete genome sequence of Corynebacterium casei LMG S-19264T (=DSM 44701T), isolated from a smear-ripened cheese.</title>
        <authorList>
            <consortium name="US DOE Joint Genome Institute (JGI-PGF)"/>
            <person name="Walter F."/>
            <person name="Albersmeier A."/>
            <person name="Kalinowski J."/>
            <person name="Ruckert C."/>
        </authorList>
    </citation>
    <scope>NUCLEOTIDE SEQUENCE</scope>
    <source>
        <strain evidence="3">CGMCC 4.7201</strain>
    </source>
</reference>
<comment type="caution">
    <text evidence="3">The sequence shown here is derived from an EMBL/GenBank/DDBJ whole genome shotgun (WGS) entry which is preliminary data.</text>
</comment>
<feature type="domain" description="Nudix hydrolase" evidence="2">
    <location>
        <begin position="17"/>
        <end position="72"/>
    </location>
</feature>
<dbReference type="InterPro" id="IPR015797">
    <property type="entry name" value="NUDIX_hydrolase-like_dom_sf"/>
</dbReference>
<dbReference type="AlphaFoldDB" id="A0A918E385"/>
<proteinExistence type="predicted"/>